<organism evidence="2 3">
    <name type="scientific">Apiospora kogelbergensis</name>
    <dbReference type="NCBI Taxonomy" id="1337665"/>
    <lineage>
        <taxon>Eukaryota</taxon>
        <taxon>Fungi</taxon>
        <taxon>Dikarya</taxon>
        <taxon>Ascomycota</taxon>
        <taxon>Pezizomycotina</taxon>
        <taxon>Sordariomycetes</taxon>
        <taxon>Xylariomycetidae</taxon>
        <taxon>Amphisphaeriales</taxon>
        <taxon>Apiosporaceae</taxon>
        <taxon>Apiospora</taxon>
    </lineage>
</organism>
<sequence length="168" mass="17099">MPGRQAPSEGTKVTMGNQAPVTHEGSGAVRSDSLAAESQAFQASNRISEGASAMPQEGYSKNTSSSVSEGDTGVKSGCAASAGTAPGYAQHALHSQDPSGPHGKNLKEDKNLEGQNASSEFGTANDPGRLAEKKFALGANTAPVATGGREEHVNKKAPYDALSSEKEA</sequence>
<feature type="compositionally biased region" description="Basic and acidic residues" evidence="1">
    <location>
        <begin position="148"/>
        <end position="168"/>
    </location>
</feature>
<feature type="compositionally biased region" description="Polar residues" evidence="1">
    <location>
        <begin position="59"/>
        <end position="69"/>
    </location>
</feature>
<protein>
    <submittedName>
        <fullName evidence="2">Uncharacterized protein</fullName>
    </submittedName>
</protein>
<proteinExistence type="predicted"/>
<dbReference type="EMBL" id="JAQQWP010000010">
    <property type="protein sequence ID" value="KAK8097030.1"/>
    <property type="molecule type" value="Genomic_DNA"/>
</dbReference>
<evidence type="ECO:0000313" key="2">
    <source>
        <dbReference type="EMBL" id="KAK8097030.1"/>
    </source>
</evidence>
<accession>A0AAW0Q8E9</accession>
<evidence type="ECO:0000313" key="3">
    <source>
        <dbReference type="Proteomes" id="UP001392437"/>
    </source>
</evidence>
<dbReference type="Proteomes" id="UP001392437">
    <property type="component" value="Unassembled WGS sequence"/>
</dbReference>
<feature type="compositionally biased region" description="Polar residues" evidence="1">
    <location>
        <begin position="113"/>
        <end position="122"/>
    </location>
</feature>
<keyword evidence="3" id="KW-1185">Reference proteome</keyword>
<name>A0AAW0Q8E9_9PEZI</name>
<dbReference type="AlphaFoldDB" id="A0AAW0Q8E9"/>
<feature type="region of interest" description="Disordered" evidence="1">
    <location>
        <begin position="1"/>
        <end position="168"/>
    </location>
</feature>
<reference evidence="2 3" key="1">
    <citation type="submission" date="2023-01" db="EMBL/GenBank/DDBJ databases">
        <title>Analysis of 21 Apiospora genomes using comparative genomics revels a genus with tremendous synthesis potential of carbohydrate active enzymes and secondary metabolites.</title>
        <authorList>
            <person name="Sorensen T."/>
        </authorList>
    </citation>
    <scope>NUCLEOTIDE SEQUENCE [LARGE SCALE GENOMIC DNA]</scope>
    <source>
        <strain evidence="2 3">CBS 117206</strain>
    </source>
</reference>
<gene>
    <name evidence="2" type="ORF">PG999_012974</name>
</gene>
<evidence type="ECO:0000256" key="1">
    <source>
        <dbReference type="SAM" id="MobiDB-lite"/>
    </source>
</evidence>
<comment type="caution">
    <text evidence="2">The sequence shown here is derived from an EMBL/GenBank/DDBJ whole genome shotgun (WGS) entry which is preliminary data.</text>
</comment>